<protein>
    <recommendedName>
        <fullName evidence="5">Leucyl/phenylalanyl-tRNA--protein transferase</fullName>
    </recommendedName>
</protein>
<proteinExistence type="inferred from homology"/>
<organism evidence="4">
    <name type="scientific">marine metagenome</name>
    <dbReference type="NCBI Taxonomy" id="408172"/>
    <lineage>
        <taxon>unclassified sequences</taxon>
        <taxon>metagenomes</taxon>
        <taxon>ecological metagenomes</taxon>
    </lineage>
</organism>
<dbReference type="Pfam" id="PF03588">
    <property type="entry name" value="Leu_Phe_trans"/>
    <property type="match status" value="1"/>
</dbReference>
<dbReference type="Gene3D" id="3.40.630.70">
    <property type="entry name" value="Leucyl/phenylalanyl-tRNA-protein transferase, C-terminal domain"/>
    <property type="match status" value="1"/>
</dbReference>
<evidence type="ECO:0000256" key="3">
    <source>
        <dbReference type="ARBA" id="ARBA00023315"/>
    </source>
</evidence>
<dbReference type="InterPro" id="IPR016181">
    <property type="entry name" value="Acyl_CoA_acyltransferase"/>
</dbReference>
<dbReference type="PANTHER" id="PTHR30098:SF2">
    <property type="entry name" value="LEUCYL_PHENYLALANYL-TRNA--PROTEIN TRANSFERASE"/>
    <property type="match status" value="1"/>
</dbReference>
<dbReference type="SUPFAM" id="SSF55729">
    <property type="entry name" value="Acyl-CoA N-acyltransferases (Nat)"/>
    <property type="match status" value="1"/>
</dbReference>
<evidence type="ECO:0008006" key="5">
    <source>
        <dbReference type="Google" id="ProtNLM"/>
    </source>
</evidence>
<dbReference type="EMBL" id="UINC01225709">
    <property type="protein sequence ID" value="SVE55896.1"/>
    <property type="molecule type" value="Genomic_DNA"/>
</dbReference>
<feature type="non-terminal residue" evidence="4">
    <location>
        <position position="1"/>
    </location>
</feature>
<evidence type="ECO:0000256" key="2">
    <source>
        <dbReference type="ARBA" id="ARBA00022679"/>
    </source>
</evidence>
<sequence>VVKYQRYTISSEMLLRAYELGLFPMAEDYDSSAIHWIDPERRGVIPLSNFHMSRSLKRTWRRAPFLISVDKSFEEVIQACAKRTQDRQNTWLNPLIIELYMELFRAGKAHSVECWSDSKLVGGLYGVTIGAAFFGESMFSAVRDSS</sequence>
<keyword evidence="1" id="KW-0963">Cytoplasm</keyword>
<keyword evidence="3" id="KW-0012">Acyltransferase</keyword>
<dbReference type="InterPro" id="IPR004616">
    <property type="entry name" value="Leu/Phe-tRNA_Trfase"/>
</dbReference>
<dbReference type="AlphaFoldDB" id="A0A383EGB4"/>
<gene>
    <name evidence="4" type="ORF">METZ01_LOCUS508750</name>
</gene>
<dbReference type="PANTHER" id="PTHR30098">
    <property type="entry name" value="LEUCYL/PHENYLALANYL-TRNA--PROTEIN TRANSFERASE"/>
    <property type="match status" value="1"/>
</dbReference>
<keyword evidence="2" id="KW-0808">Transferase</keyword>
<feature type="non-terminal residue" evidence="4">
    <location>
        <position position="146"/>
    </location>
</feature>
<dbReference type="GO" id="GO:0005737">
    <property type="term" value="C:cytoplasm"/>
    <property type="evidence" value="ECO:0007669"/>
    <property type="project" value="TreeGrafter"/>
</dbReference>
<dbReference type="GO" id="GO:0030163">
    <property type="term" value="P:protein catabolic process"/>
    <property type="evidence" value="ECO:0007669"/>
    <property type="project" value="InterPro"/>
</dbReference>
<accession>A0A383EGB4</accession>
<dbReference type="HAMAP" id="MF_00688">
    <property type="entry name" value="Leu_Phe_trans"/>
    <property type="match status" value="1"/>
</dbReference>
<dbReference type="GO" id="GO:0008914">
    <property type="term" value="F:leucyl-tRNA--protein transferase activity"/>
    <property type="evidence" value="ECO:0007669"/>
    <property type="project" value="InterPro"/>
</dbReference>
<evidence type="ECO:0000256" key="1">
    <source>
        <dbReference type="ARBA" id="ARBA00022490"/>
    </source>
</evidence>
<name>A0A383EGB4_9ZZZZ</name>
<reference evidence="4" key="1">
    <citation type="submission" date="2018-05" db="EMBL/GenBank/DDBJ databases">
        <authorList>
            <person name="Lanie J.A."/>
            <person name="Ng W.-L."/>
            <person name="Kazmierczak K.M."/>
            <person name="Andrzejewski T.M."/>
            <person name="Davidsen T.M."/>
            <person name="Wayne K.J."/>
            <person name="Tettelin H."/>
            <person name="Glass J.I."/>
            <person name="Rusch D."/>
            <person name="Podicherti R."/>
            <person name="Tsui H.-C.T."/>
            <person name="Winkler M.E."/>
        </authorList>
    </citation>
    <scope>NUCLEOTIDE SEQUENCE</scope>
</reference>
<evidence type="ECO:0000313" key="4">
    <source>
        <dbReference type="EMBL" id="SVE55896.1"/>
    </source>
</evidence>
<dbReference type="InterPro" id="IPR042203">
    <property type="entry name" value="Leu/Phe-tRNA_Trfase_C"/>
</dbReference>